<evidence type="ECO:0000313" key="3">
    <source>
        <dbReference type="Proteomes" id="UP000036403"/>
    </source>
</evidence>
<dbReference type="InterPro" id="IPR004875">
    <property type="entry name" value="DDE_SF_endonuclease_dom"/>
</dbReference>
<feature type="domain" description="DDE-1" evidence="1">
    <location>
        <begin position="189"/>
        <end position="267"/>
    </location>
</feature>
<dbReference type="Proteomes" id="UP000036403">
    <property type="component" value="Unassembled WGS sequence"/>
</dbReference>
<evidence type="ECO:0000313" key="2">
    <source>
        <dbReference type="EMBL" id="KMQ83002.1"/>
    </source>
</evidence>
<accession>A0A0J7JY26</accession>
<organism evidence="2 3">
    <name type="scientific">Lasius niger</name>
    <name type="common">Black garden ant</name>
    <dbReference type="NCBI Taxonomy" id="67767"/>
    <lineage>
        <taxon>Eukaryota</taxon>
        <taxon>Metazoa</taxon>
        <taxon>Ecdysozoa</taxon>
        <taxon>Arthropoda</taxon>
        <taxon>Hexapoda</taxon>
        <taxon>Insecta</taxon>
        <taxon>Pterygota</taxon>
        <taxon>Neoptera</taxon>
        <taxon>Endopterygota</taxon>
        <taxon>Hymenoptera</taxon>
        <taxon>Apocrita</taxon>
        <taxon>Aculeata</taxon>
        <taxon>Formicoidea</taxon>
        <taxon>Formicidae</taxon>
        <taxon>Formicinae</taxon>
        <taxon>Lasius</taxon>
        <taxon>Lasius</taxon>
    </lineage>
</organism>
<evidence type="ECO:0000259" key="1">
    <source>
        <dbReference type="Pfam" id="PF03184"/>
    </source>
</evidence>
<dbReference type="InterPro" id="IPR050863">
    <property type="entry name" value="CenT-Element_Derived"/>
</dbReference>
<gene>
    <name evidence="2" type="ORF">RF55_21212</name>
</gene>
<dbReference type="PANTHER" id="PTHR19303">
    <property type="entry name" value="TRANSPOSON"/>
    <property type="match status" value="1"/>
</dbReference>
<dbReference type="Pfam" id="PF03184">
    <property type="entry name" value="DDE_1"/>
    <property type="match status" value="1"/>
</dbReference>
<dbReference type="EMBL" id="LBMM01021832">
    <property type="protein sequence ID" value="KMQ83002.1"/>
    <property type="molecule type" value="Genomic_DNA"/>
</dbReference>
<dbReference type="OrthoDB" id="8195605at2759"/>
<dbReference type="PANTHER" id="PTHR19303:SF74">
    <property type="entry name" value="POGO TRANSPOSABLE ELEMENT WITH KRAB DOMAIN"/>
    <property type="match status" value="1"/>
</dbReference>
<dbReference type="GO" id="GO:0003677">
    <property type="term" value="F:DNA binding"/>
    <property type="evidence" value="ECO:0007669"/>
    <property type="project" value="TreeGrafter"/>
</dbReference>
<dbReference type="AlphaFoldDB" id="A0A0J7JY26"/>
<dbReference type="PaxDb" id="67767-A0A0J7JY26"/>
<reference evidence="2 3" key="1">
    <citation type="submission" date="2015-04" db="EMBL/GenBank/DDBJ databases">
        <title>Lasius niger genome sequencing.</title>
        <authorList>
            <person name="Konorov E.A."/>
            <person name="Nikitin M.A."/>
            <person name="Kirill M.V."/>
            <person name="Chang P."/>
        </authorList>
    </citation>
    <scope>NUCLEOTIDE SEQUENCE [LARGE SCALE GENOMIC DNA]</scope>
    <source>
        <tissue evidence="2">Whole</tissue>
    </source>
</reference>
<name>A0A0J7JY26_LASNI</name>
<dbReference type="STRING" id="67767.A0A0J7JY26"/>
<keyword evidence="3" id="KW-1185">Reference proteome</keyword>
<sequence>MGSFKAARQFNVPQTTIERHVAKKRANPGYAVVKKLGPITSVFTTEQEAELKDYLTHMEGQLFGLTIKEVCELAFQLAERNNIKHPFNVATKSAGRGWLKGFLARNPNLAIRKPEATSVARAMGFNQVAVGKFFDLLETQVDKWKFTGDRIFNCDETGLTVNPKGHTEVVALKGRRQVGTVTSAERGQTVTAEICVSASGCYVPPILIYPRKRKQQAFETGLPSGAWVEVQETGWMTKELFVTWLKKFIEFTGASKERPILLILDGH</sequence>
<proteinExistence type="predicted"/>
<protein>
    <submittedName>
        <fullName evidence="2">Tigger transposable element-derived protein 6-like protein</fullName>
    </submittedName>
</protein>
<dbReference type="GO" id="GO:0005634">
    <property type="term" value="C:nucleus"/>
    <property type="evidence" value="ECO:0007669"/>
    <property type="project" value="TreeGrafter"/>
</dbReference>
<comment type="caution">
    <text evidence="2">The sequence shown here is derived from an EMBL/GenBank/DDBJ whole genome shotgun (WGS) entry which is preliminary data.</text>
</comment>
<feature type="non-terminal residue" evidence="2">
    <location>
        <position position="267"/>
    </location>
</feature>